<feature type="modified residue" description="4-aspartylphosphate" evidence="15">
    <location>
        <position position="108"/>
    </location>
</feature>
<keyword evidence="7" id="KW-0106">Calcium</keyword>
<reference evidence="17 18" key="1">
    <citation type="submission" date="2017-08" db="EMBL/GenBank/DDBJ databases">
        <title>Burning lignite coal seam in the remote Altai Mountains harbors a hydrogen-driven thermophilic microbial community.</title>
        <authorList>
            <person name="Kadnikov V.V."/>
            <person name="Mardanov A.V."/>
            <person name="Ivasenko D."/>
            <person name="Beletsky A.V."/>
            <person name="Karnachuk O.V."/>
            <person name="Ravin N.V."/>
        </authorList>
    </citation>
    <scope>NUCLEOTIDE SEQUENCE [LARGE SCALE GENOMIC DNA]</scope>
    <source>
        <strain evidence="17">AL31</strain>
    </source>
</reference>
<dbReference type="GO" id="GO:0051606">
    <property type="term" value="P:detection of stimulus"/>
    <property type="evidence" value="ECO:0007669"/>
    <property type="project" value="InterPro"/>
</dbReference>
<feature type="domain" description="Response regulatory" evidence="16">
    <location>
        <begin position="57"/>
        <end position="182"/>
    </location>
</feature>
<comment type="function">
    <text evidence="14">May play the central regulatory role in sporulation. It may be an element of the effector pathway responsible for the activation of sporulation genes in response to nutritional stress. Spo0A may act in concert with Spo0H (a sigma factor) to control the expression of some genes that are critical to the sporulation process. Repressor of abrB, activator of the spoIIa operon. Binds the DNA sequence 5'-TGNCGAA-3' (0A box).</text>
</comment>
<evidence type="ECO:0000256" key="4">
    <source>
        <dbReference type="ARBA" id="ARBA00022490"/>
    </source>
</evidence>
<dbReference type="InterPro" id="IPR014879">
    <property type="entry name" value="Spo0A_C"/>
</dbReference>
<dbReference type="PANTHER" id="PTHR48111">
    <property type="entry name" value="REGULATOR OF RPOS"/>
    <property type="match status" value="1"/>
</dbReference>
<dbReference type="GO" id="GO:0000976">
    <property type="term" value="F:transcription cis-regulatory region binding"/>
    <property type="evidence" value="ECO:0007669"/>
    <property type="project" value="TreeGrafter"/>
</dbReference>
<dbReference type="Gene3D" id="1.10.10.10">
    <property type="entry name" value="Winged helix-like DNA-binding domain superfamily/Winged helix DNA-binding domain"/>
    <property type="match status" value="1"/>
</dbReference>
<organism evidence="17 18">
    <name type="scientific">Brockia lithotrophica</name>
    <dbReference type="NCBI Taxonomy" id="933949"/>
    <lineage>
        <taxon>Bacteria</taxon>
        <taxon>Bacillati</taxon>
        <taxon>Bacillota</taxon>
        <taxon>Bacilli</taxon>
        <taxon>Bacillales</taxon>
        <taxon>Bacillales Family X. Incertae Sedis</taxon>
        <taxon>Brockia</taxon>
    </lineage>
</organism>
<dbReference type="GO" id="GO:0030435">
    <property type="term" value="P:sporulation resulting in formation of a cellular spore"/>
    <property type="evidence" value="ECO:0007669"/>
    <property type="project" value="UniProtKB-KW"/>
</dbReference>
<comment type="cofactor">
    <cofactor evidence="1">
        <name>Ca(2+)</name>
        <dbReference type="ChEBI" id="CHEBI:29108"/>
    </cofactor>
</comment>
<dbReference type="GO" id="GO:0005509">
    <property type="term" value="F:calcium ion binding"/>
    <property type="evidence" value="ECO:0007669"/>
    <property type="project" value="InterPro"/>
</dbReference>
<comment type="subcellular location">
    <subcellularLocation>
        <location evidence="2">Cytoplasm</location>
    </subcellularLocation>
</comment>
<dbReference type="InterPro" id="IPR012052">
    <property type="entry name" value="Spore_0_A"/>
</dbReference>
<accession>A0A2T5G670</accession>
<sequence length="351" mass="39726">MLSIESGKDEFSQACVRLSLYRPFRAQGGEIRGLCDPRFHRFFEIHFTKGAFGHMIRVLIADDNKDFARQLQAYLEGQEDMEVVGVANEGREVLRLLQERQPDVLLLDLIMPVMDGISVLEHLSREKRNLPPEKASRFPKILVISAFGHEDAVRRASELGAQYILLKPFSLEALAARIRELVGSPGGEGSAQTSVVPLWGRKEGESAEEEAAPELDNAYLDAQITAVLHEIGVPAHIKGYKYLREAIAMVYKNMEILGSITKVLYPEIARKYNTMPTRVERAIRHAIEVAWERGSPDAVLKYFGYTISQSRAKPTNSEFIAMIADKLRVEHSIRERRMRKKNASYSSDRLE</sequence>
<dbReference type="InterPro" id="IPR036388">
    <property type="entry name" value="WH-like_DNA-bd_sf"/>
</dbReference>
<dbReference type="PANTHER" id="PTHR48111:SF1">
    <property type="entry name" value="TWO-COMPONENT RESPONSE REGULATOR ORR33"/>
    <property type="match status" value="1"/>
</dbReference>
<dbReference type="GO" id="GO:0042173">
    <property type="term" value="P:regulation of sporulation resulting in formation of a cellular spore"/>
    <property type="evidence" value="ECO:0007669"/>
    <property type="project" value="InterPro"/>
</dbReference>
<protein>
    <recommendedName>
        <fullName evidence="3">Stage 0 sporulation protein A</fullName>
    </recommendedName>
</protein>
<evidence type="ECO:0000256" key="2">
    <source>
        <dbReference type="ARBA" id="ARBA00004496"/>
    </source>
</evidence>
<evidence type="ECO:0000313" key="18">
    <source>
        <dbReference type="Proteomes" id="UP000244016"/>
    </source>
</evidence>
<evidence type="ECO:0000256" key="3">
    <source>
        <dbReference type="ARBA" id="ARBA00015699"/>
    </source>
</evidence>
<keyword evidence="11" id="KW-0238">DNA-binding</keyword>
<evidence type="ECO:0000256" key="10">
    <source>
        <dbReference type="ARBA" id="ARBA00023015"/>
    </source>
</evidence>
<evidence type="ECO:0000256" key="7">
    <source>
        <dbReference type="ARBA" id="ARBA00022837"/>
    </source>
</evidence>
<keyword evidence="13" id="KW-0804">Transcription</keyword>
<keyword evidence="6 15" id="KW-0597">Phosphoprotein</keyword>
<keyword evidence="5" id="KW-0678">Repressor</keyword>
<keyword evidence="4" id="KW-0963">Cytoplasm</keyword>
<evidence type="ECO:0000259" key="16">
    <source>
        <dbReference type="PROSITE" id="PS50110"/>
    </source>
</evidence>
<evidence type="ECO:0000256" key="1">
    <source>
        <dbReference type="ARBA" id="ARBA00001913"/>
    </source>
</evidence>
<proteinExistence type="predicted"/>
<evidence type="ECO:0000256" key="9">
    <source>
        <dbReference type="ARBA" id="ARBA00023012"/>
    </source>
</evidence>
<dbReference type="GO" id="GO:0032993">
    <property type="term" value="C:protein-DNA complex"/>
    <property type="evidence" value="ECO:0007669"/>
    <property type="project" value="TreeGrafter"/>
</dbReference>
<keyword evidence="8" id="KW-0749">Sporulation</keyword>
<name>A0A2T5G670_9BACL</name>
<dbReference type="SUPFAM" id="SSF46894">
    <property type="entry name" value="C-terminal effector domain of the bipartite response regulators"/>
    <property type="match status" value="1"/>
</dbReference>
<dbReference type="SUPFAM" id="SSF52172">
    <property type="entry name" value="CheY-like"/>
    <property type="match status" value="1"/>
</dbReference>
<dbReference type="Pfam" id="PF08769">
    <property type="entry name" value="Spo0A_C"/>
    <property type="match status" value="1"/>
</dbReference>
<dbReference type="GO" id="GO:0000156">
    <property type="term" value="F:phosphorelay response regulator activity"/>
    <property type="evidence" value="ECO:0007669"/>
    <property type="project" value="TreeGrafter"/>
</dbReference>
<dbReference type="EMBL" id="PEBW01000004">
    <property type="protein sequence ID" value="PTQ51669.1"/>
    <property type="molecule type" value="Genomic_DNA"/>
</dbReference>
<dbReference type="Proteomes" id="UP000244016">
    <property type="component" value="Unassembled WGS sequence"/>
</dbReference>
<evidence type="ECO:0000256" key="14">
    <source>
        <dbReference type="ARBA" id="ARBA00025691"/>
    </source>
</evidence>
<keyword evidence="12" id="KW-0010">Activator</keyword>
<dbReference type="InterPro" id="IPR001789">
    <property type="entry name" value="Sig_transdc_resp-reg_receiver"/>
</dbReference>
<dbReference type="InterPro" id="IPR016032">
    <property type="entry name" value="Sig_transdc_resp-reg_C-effctor"/>
</dbReference>
<evidence type="ECO:0000256" key="11">
    <source>
        <dbReference type="ARBA" id="ARBA00023125"/>
    </source>
</evidence>
<evidence type="ECO:0000256" key="8">
    <source>
        <dbReference type="ARBA" id="ARBA00022969"/>
    </source>
</evidence>
<evidence type="ECO:0000256" key="6">
    <source>
        <dbReference type="ARBA" id="ARBA00022553"/>
    </source>
</evidence>
<keyword evidence="9" id="KW-0902">Two-component regulatory system</keyword>
<evidence type="ECO:0000313" key="17">
    <source>
        <dbReference type="EMBL" id="PTQ51669.1"/>
    </source>
</evidence>
<dbReference type="GO" id="GO:0003700">
    <property type="term" value="F:DNA-binding transcription factor activity"/>
    <property type="evidence" value="ECO:0007669"/>
    <property type="project" value="InterPro"/>
</dbReference>
<keyword evidence="10" id="KW-0805">Transcription regulation</keyword>
<dbReference type="NCBIfam" id="TIGR02875">
    <property type="entry name" value="spore_0_A"/>
    <property type="match status" value="1"/>
</dbReference>
<dbReference type="Gene3D" id="3.40.50.2300">
    <property type="match status" value="1"/>
</dbReference>
<dbReference type="InterPro" id="IPR011006">
    <property type="entry name" value="CheY-like_superfamily"/>
</dbReference>
<dbReference type="SMART" id="SM00448">
    <property type="entry name" value="REC"/>
    <property type="match status" value="1"/>
</dbReference>
<dbReference type="Pfam" id="PF00072">
    <property type="entry name" value="Response_reg"/>
    <property type="match status" value="1"/>
</dbReference>
<gene>
    <name evidence="17" type="ORF">BLITH_1307</name>
</gene>
<dbReference type="AlphaFoldDB" id="A0A2T5G670"/>
<comment type="caution">
    <text evidence="17">The sequence shown here is derived from an EMBL/GenBank/DDBJ whole genome shotgun (WGS) entry which is preliminary data.</text>
</comment>
<evidence type="ECO:0000256" key="13">
    <source>
        <dbReference type="ARBA" id="ARBA00023163"/>
    </source>
</evidence>
<evidence type="ECO:0000256" key="15">
    <source>
        <dbReference type="PROSITE-ProRule" id="PRU00169"/>
    </source>
</evidence>
<dbReference type="PROSITE" id="PS50110">
    <property type="entry name" value="RESPONSE_REGULATORY"/>
    <property type="match status" value="1"/>
</dbReference>
<evidence type="ECO:0000256" key="12">
    <source>
        <dbReference type="ARBA" id="ARBA00023159"/>
    </source>
</evidence>
<dbReference type="GO" id="GO:0005829">
    <property type="term" value="C:cytosol"/>
    <property type="evidence" value="ECO:0007669"/>
    <property type="project" value="TreeGrafter"/>
</dbReference>
<dbReference type="InterPro" id="IPR039420">
    <property type="entry name" value="WalR-like"/>
</dbReference>
<evidence type="ECO:0000256" key="5">
    <source>
        <dbReference type="ARBA" id="ARBA00022491"/>
    </source>
</evidence>